<feature type="transmembrane region" description="Helical" evidence="5">
    <location>
        <begin position="255"/>
        <end position="273"/>
    </location>
</feature>
<dbReference type="PROSITE" id="PS50850">
    <property type="entry name" value="MFS"/>
    <property type="match status" value="1"/>
</dbReference>
<feature type="transmembrane region" description="Helical" evidence="5">
    <location>
        <begin position="226"/>
        <end position="249"/>
    </location>
</feature>
<keyword evidence="2 5" id="KW-0812">Transmembrane</keyword>
<organism evidence="7 8">
    <name type="scientific">Cinara cedri</name>
    <dbReference type="NCBI Taxonomy" id="506608"/>
    <lineage>
        <taxon>Eukaryota</taxon>
        <taxon>Metazoa</taxon>
        <taxon>Ecdysozoa</taxon>
        <taxon>Arthropoda</taxon>
        <taxon>Hexapoda</taxon>
        <taxon>Insecta</taxon>
        <taxon>Pterygota</taxon>
        <taxon>Neoptera</taxon>
        <taxon>Paraneoptera</taxon>
        <taxon>Hemiptera</taxon>
        <taxon>Sternorrhyncha</taxon>
        <taxon>Aphidomorpha</taxon>
        <taxon>Aphidoidea</taxon>
        <taxon>Aphididae</taxon>
        <taxon>Lachninae</taxon>
        <taxon>Cinara</taxon>
    </lineage>
</organism>
<keyword evidence="7" id="KW-0762">Sugar transport</keyword>
<reference evidence="7 8" key="1">
    <citation type="submission" date="2019-08" db="EMBL/GenBank/DDBJ databases">
        <authorList>
            <person name="Alioto T."/>
            <person name="Alioto T."/>
            <person name="Gomez Garrido J."/>
        </authorList>
    </citation>
    <scope>NUCLEOTIDE SEQUENCE [LARGE SCALE GENOMIC DNA]</scope>
</reference>
<dbReference type="EMBL" id="CABPRJ010000480">
    <property type="protein sequence ID" value="VVC28385.1"/>
    <property type="molecule type" value="Genomic_DNA"/>
</dbReference>
<feature type="transmembrane region" description="Helical" evidence="5">
    <location>
        <begin position="465"/>
        <end position="484"/>
    </location>
</feature>
<dbReference type="AlphaFoldDB" id="A0A5E4MA89"/>
<keyword evidence="8" id="KW-1185">Reference proteome</keyword>
<feature type="domain" description="Major facilitator superfamily (MFS) profile" evidence="6">
    <location>
        <begin position="93"/>
        <end position="517"/>
    </location>
</feature>
<dbReference type="SUPFAM" id="SSF103473">
    <property type="entry name" value="MFS general substrate transporter"/>
    <property type="match status" value="1"/>
</dbReference>
<dbReference type="Gene3D" id="1.20.1250.20">
    <property type="entry name" value="MFS general substrate transporter like domains"/>
    <property type="match status" value="1"/>
</dbReference>
<dbReference type="InterPro" id="IPR005828">
    <property type="entry name" value="MFS_sugar_transport-like"/>
</dbReference>
<dbReference type="InterPro" id="IPR036259">
    <property type="entry name" value="MFS_trans_sf"/>
</dbReference>
<feature type="transmembrane region" description="Helical" evidence="5">
    <location>
        <begin position="342"/>
        <end position="363"/>
    </location>
</feature>
<evidence type="ECO:0000256" key="2">
    <source>
        <dbReference type="ARBA" id="ARBA00022692"/>
    </source>
</evidence>
<feature type="transmembrane region" description="Helical" evidence="5">
    <location>
        <begin position="375"/>
        <end position="397"/>
    </location>
</feature>
<dbReference type="Proteomes" id="UP000325440">
    <property type="component" value="Unassembled WGS sequence"/>
</dbReference>
<comment type="subcellular location">
    <subcellularLocation>
        <location evidence="1">Membrane</location>
        <topology evidence="1">Multi-pass membrane protein</topology>
    </subcellularLocation>
</comment>
<proteinExistence type="predicted"/>
<sequence length="542" mass="60870">MVDDLDKCIDNYSKEWRQAFLLLLLVGTPGIFNAIQISTYVFLVDKPSYWCDVPVLKAAGWSNQMILNVSTQYTNYLPEKIEECSYYNRNYQIFAKNGYNWSMQHLNNANLIKCQYYDYSSRESVVSEWNLVCDNVALKSNIQAAIAFGKFVGGFIFGSISDTYGRKFAFNLAVFIYMFSGPSAALVDSYIFFLIIRFLIGVAGSGVYESSYTIATELTSGKTRTLLCLLMNLSYPIGYVLLSIVAYYTRLWRKLLLTLSLPLFGLLIQCWYLPESPKWLMSQGRKRQAWDVMTKLLPSASYVENNEDNNHQIDISQKSKKTSGKCMEFLSTFTSLFSTWDLSAKTLICFTCGFVCGLSYYVIALNGDNISADRYVYIALNGVVEGIAYVATVPLLVYVGRKKAVSGLFFISGILQLSLFTMPPEEQPYFLLFMAMLGKFCVSAVFSVCLLFISELYPTAIRNTGLGTSLTISQIGTIIAPYVVELLGAKAWYIPSTVCGILCIFVASLVLMLPETKGTVLPDTLEDMKNIKSVKMSNCFIF</sequence>
<protein>
    <submittedName>
        <fullName evidence="7">Major facilitator superfamily domain,Major facilitator, sugar transporter-like</fullName>
    </submittedName>
</protein>
<dbReference type="GO" id="GO:0016020">
    <property type="term" value="C:membrane"/>
    <property type="evidence" value="ECO:0007669"/>
    <property type="project" value="UniProtKB-SubCell"/>
</dbReference>
<feature type="transmembrane region" description="Helical" evidence="5">
    <location>
        <begin position="429"/>
        <end position="453"/>
    </location>
</feature>
<name>A0A5E4MA89_9HEMI</name>
<keyword evidence="4 5" id="KW-0472">Membrane</keyword>
<evidence type="ECO:0000256" key="3">
    <source>
        <dbReference type="ARBA" id="ARBA00022989"/>
    </source>
</evidence>
<dbReference type="GO" id="GO:0022857">
    <property type="term" value="F:transmembrane transporter activity"/>
    <property type="evidence" value="ECO:0007669"/>
    <property type="project" value="InterPro"/>
</dbReference>
<dbReference type="InterPro" id="IPR020846">
    <property type="entry name" value="MFS_dom"/>
</dbReference>
<keyword evidence="7" id="KW-0813">Transport</keyword>
<feature type="transmembrane region" description="Helical" evidence="5">
    <location>
        <begin position="20"/>
        <end position="43"/>
    </location>
</feature>
<evidence type="ECO:0000256" key="4">
    <source>
        <dbReference type="ARBA" id="ARBA00023136"/>
    </source>
</evidence>
<dbReference type="OrthoDB" id="2544694at2759"/>
<feature type="transmembrane region" description="Helical" evidence="5">
    <location>
        <begin position="490"/>
        <end position="513"/>
    </location>
</feature>
<evidence type="ECO:0000313" key="7">
    <source>
        <dbReference type="EMBL" id="VVC28385.1"/>
    </source>
</evidence>
<keyword evidence="3 5" id="KW-1133">Transmembrane helix</keyword>
<feature type="transmembrane region" description="Helical" evidence="5">
    <location>
        <begin position="404"/>
        <end position="423"/>
    </location>
</feature>
<evidence type="ECO:0000259" key="6">
    <source>
        <dbReference type="PROSITE" id="PS50850"/>
    </source>
</evidence>
<accession>A0A5E4MA89</accession>
<feature type="transmembrane region" description="Helical" evidence="5">
    <location>
        <begin position="168"/>
        <end position="185"/>
    </location>
</feature>
<evidence type="ECO:0000256" key="1">
    <source>
        <dbReference type="ARBA" id="ARBA00004141"/>
    </source>
</evidence>
<gene>
    <name evidence="7" type="ORF">CINCED_3A004307</name>
</gene>
<feature type="transmembrane region" description="Helical" evidence="5">
    <location>
        <begin position="191"/>
        <end position="214"/>
    </location>
</feature>
<evidence type="ECO:0000256" key="5">
    <source>
        <dbReference type="SAM" id="Phobius"/>
    </source>
</evidence>
<dbReference type="PANTHER" id="PTHR24064">
    <property type="entry name" value="SOLUTE CARRIER FAMILY 22 MEMBER"/>
    <property type="match status" value="1"/>
</dbReference>
<dbReference type="Pfam" id="PF00083">
    <property type="entry name" value="Sugar_tr"/>
    <property type="match status" value="1"/>
</dbReference>
<evidence type="ECO:0000313" key="8">
    <source>
        <dbReference type="Proteomes" id="UP000325440"/>
    </source>
</evidence>